<keyword evidence="1" id="KW-0328">Glycosyltransferase</keyword>
<dbReference type="Pfam" id="PF13692">
    <property type="entry name" value="Glyco_trans_1_4"/>
    <property type="match status" value="1"/>
</dbReference>
<dbReference type="SUPFAM" id="SSF53756">
    <property type="entry name" value="UDP-Glycosyltransferase/glycogen phosphorylase"/>
    <property type="match status" value="1"/>
</dbReference>
<proteinExistence type="predicted"/>
<sequence length="420" mass="44967">MPELLLLTNCFPYGAGEDYLEAELPHLAAAFDRVVVVPTMQVRGQPPTRQVPEGVVVVPVDLPPGRAGRLMTPLGELRRGAVGWGLPHLPTAPPFAPVPHAYEAYFEARAQGIARLVTVRLAEAGIAVPEVVYAYWFYVTTRVATLLAVHRPEGRPVVVARAHGYDVDVEASPVGYLPQRGLLLREVDHLFPVSERAAERLRTGWPEHADKISVRRLGSVGSSAAPVSRQHPMHVLTVSSVRRRERLHLVADAVGLLQRDGVPVTWTHLGGGTPAAEAALRRRAARMAPGSVELVGPVPRAEVLHRLATCRPTVLVNVSMSEGVPMSVMEAMAHGVPVLATDVGAARELLLDQPALPLLPPDLDTAYLAGALLGVDVLPPSAYARVCAANQAAWRAGWDAGVVLADFASELASLAGQVRR</sequence>
<dbReference type="GO" id="GO:0016740">
    <property type="term" value="F:transferase activity"/>
    <property type="evidence" value="ECO:0007669"/>
    <property type="project" value="UniProtKB-KW"/>
</dbReference>
<keyword evidence="4" id="KW-1185">Reference proteome</keyword>
<dbReference type="Proteomes" id="UP000662111">
    <property type="component" value="Unassembled WGS sequence"/>
</dbReference>
<organism evidence="3 4">
    <name type="scientific">Ornithinimicrobium pekingense</name>
    <dbReference type="NCBI Taxonomy" id="384677"/>
    <lineage>
        <taxon>Bacteria</taxon>
        <taxon>Bacillati</taxon>
        <taxon>Actinomycetota</taxon>
        <taxon>Actinomycetes</taxon>
        <taxon>Micrococcales</taxon>
        <taxon>Ornithinimicrobiaceae</taxon>
        <taxon>Ornithinimicrobium</taxon>
    </lineage>
</organism>
<evidence type="ECO:0000256" key="1">
    <source>
        <dbReference type="ARBA" id="ARBA00022676"/>
    </source>
</evidence>
<name>A0ABQ2F8G7_9MICO</name>
<evidence type="ECO:0000313" key="3">
    <source>
        <dbReference type="EMBL" id="GGK71076.1"/>
    </source>
</evidence>
<protein>
    <submittedName>
        <fullName evidence="3">Glycosyl transferase family 1</fullName>
    </submittedName>
</protein>
<dbReference type="EMBL" id="BMLB01000004">
    <property type="protein sequence ID" value="GGK71076.1"/>
    <property type="molecule type" value="Genomic_DNA"/>
</dbReference>
<gene>
    <name evidence="3" type="ORF">GCM10011509_19370</name>
</gene>
<dbReference type="PANTHER" id="PTHR12526:SF629">
    <property type="entry name" value="TEICHURONIC ACID BIOSYNTHESIS GLYCOSYLTRANSFERASE TUAH-RELATED"/>
    <property type="match status" value="1"/>
</dbReference>
<evidence type="ECO:0000256" key="2">
    <source>
        <dbReference type="ARBA" id="ARBA00022679"/>
    </source>
</evidence>
<dbReference type="PANTHER" id="PTHR12526">
    <property type="entry name" value="GLYCOSYLTRANSFERASE"/>
    <property type="match status" value="1"/>
</dbReference>
<dbReference type="Gene3D" id="3.40.50.2000">
    <property type="entry name" value="Glycogen Phosphorylase B"/>
    <property type="match status" value="2"/>
</dbReference>
<accession>A0ABQ2F8G7</accession>
<dbReference type="RefSeq" id="WP_022922525.1">
    <property type="nucleotide sequence ID" value="NZ_BMLB01000004.1"/>
</dbReference>
<comment type="caution">
    <text evidence="3">The sequence shown here is derived from an EMBL/GenBank/DDBJ whole genome shotgun (WGS) entry which is preliminary data.</text>
</comment>
<keyword evidence="2 3" id="KW-0808">Transferase</keyword>
<evidence type="ECO:0000313" key="4">
    <source>
        <dbReference type="Proteomes" id="UP000662111"/>
    </source>
</evidence>
<reference evidence="4" key="1">
    <citation type="journal article" date="2019" name="Int. J. Syst. Evol. Microbiol.">
        <title>The Global Catalogue of Microorganisms (GCM) 10K type strain sequencing project: providing services to taxonomists for standard genome sequencing and annotation.</title>
        <authorList>
            <consortium name="The Broad Institute Genomics Platform"/>
            <consortium name="The Broad Institute Genome Sequencing Center for Infectious Disease"/>
            <person name="Wu L."/>
            <person name="Ma J."/>
        </authorList>
    </citation>
    <scope>NUCLEOTIDE SEQUENCE [LARGE SCALE GENOMIC DNA]</scope>
    <source>
        <strain evidence="4">CGMCC 1.5362</strain>
    </source>
</reference>